<feature type="region of interest" description="Disordered" evidence="1">
    <location>
        <begin position="23"/>
        <end position="42"/>
    </location>
</feature>
<proteinExistence type="predicted"/>
<gene>
    <name evidence="2" type="ORF">FHL15_010822</name>
</gene>
<comment type="caution">
    <text evidence="2">The sequence shown here is derived from an EMBL/GenBank/DDBJ whole genome shotgun (WGS) entry which is preliminary data.</text>
</comment>
<organism evidence="2 3">
    <name type="scientific">Xylaria flabelliformis</name>
    <dbReference type="NCBI Taxonomy" id="2512241"/>
    <lineage>
        <taxon>Eukaryota</taxon>
        <taxon>Fungi</taxon>
        <taxon>Dikarya</taxon>
        <taxon>Ascomycota</taxon>
        <taxon>Pezizomycotina</taxon>
        <taxon>Sordariomycetes</taxon>
        <taxon>Xylariomycetidae</taxon>
        <taxon>Xylariales</taxon>
        <taxon>Xylariaceae</taxon>
        <taxon>Xylaria</taxon>
    </lineage>
</organism>
<reference evidence="3" key="1">
    <citation type="submission" date="2019-06" db="EMBL/GenBank/DDBJ databases">
        <title>Draft genome sequence of the griseofulvin-producing fungus Xylaria cubensis strain G536.</title>
        <authorList>
            <person name="Mead M.E."/>
            <person name="Raja H.A."/>
            <person name="Steenwyk J.L."/>
            <person name="Knowles S.L."/>
            <person name="Oberlies N.H."/>
            <person name="Rokas A."/>
        </authorList>
    </citation>
    <scope>NUCLEOTIDE SEQUENCE [LARGE SCALE GENOMIC DNA]</scope>
    <source>
        <strain evidence="3">G536</strain>
    </source>
</reference>
<dbReference type="Proteomes" id="UP000319160">
    <property type="component" value="Unassembled WGS sequence"/>
</dbReference>
<keyword evidence="3" id="KW-1185">Reference proteome</keyword>
<evidence type="ECO:0000313" key="2">
    <source>
        <dbReference type="EMBL" id="TRX88318.1"/>
    </source>
</evidence>
<protein>
    <submittedName>
        <fullName evidence="2">Uncharacterized protein</fullName>
    </submittedName>
</protein>
<dbReference type="EMBL" id="VFLP01000092">
    <property type="protein sequence ID" value="TRX88318.1"/>
    <property type="molecule type" value="Genomic_DNA"/>
</dbReference>
<name>A0A553HK42_9PEZI</name>
<evidence type="ECO:0000256" key="1">
    <source>
        <dbReference type="SAM" id="MobiDB-lite"/>
    </source>
</evidence>
<accession>A0A553HK42</accession>
<sequence length="127" mass="14792">MPLLSLHIHKRICIKTIGEDVPLTRERDQKQEPTDSITINNKEEAINQSTTAKLLLPTTEAKMAVDKLIRTLTGKADKPLTPEEEAKKAAKKAEKEQKKKEKKEEEERKKHVEDRRRSDRVDRYQNH</sequence>
<feature type="region of interest" description="Disordered" evidence="1">
    <location>
        <begin position="73"/>
        <end position="127"/>
    </location>
</feature>
<evidence type="ECO:0000313" key="3">
    <source>
        <dbReference type="Proteomes" id="UP000319160"/>
    </source>
</evidence>
<dbReference type="AlphaFoldDB" id="A0A553HK42"/>
<feature type="compositionally biased region" description="Basic and acidic residues" evidence="1">
    <location>
        <begin position="23"/>
        <end position="33"/>
    </location>
</feature>